<feature type="region of interest" description="Disordered" evidence="1">
    <location>
        <begin position="1"/>
        <end position="61"/>
    </location>
</feature>
<accession>A0A938YNX2</accession>
<organism evidence="2 3">
    <name type="scientific">Nakamurella flavida</name>
    <dbReference type="NCBI Taxonomy" id="363630"/>
    <lineage>
        <taxon>Bacteria</taxon>
        <taxon>Bacillati</taxon>
        <taxon>Actinomycetota</taxon>
        <taxon>Actinomycetes</taxon>
        <taxon>Nakamurellales</taxon>
        <taxon>Nakamurellaceae</taxon>
        <taxon>Nakamurella</taxon>
    </lineage>
</organism>
<dbReference type="AlphaFoldDB" id="A0A938YNX2"/>
<protein>
    <submittedName>
        <fullName evidence="2">Uncharacterized protein</fullName>
    </submittedName>
</protein>
<gene>
    <name evidence="2" type="ORF">JL107_16325</name>
</gene>
<dbReference type="Proteomes" id="UP000663801">
    <property type="component" value="Unassembled WGS sequence"/>
</dbReference>
<keyword evidence="3" id="KW-1185">Reference proteome</keyword>
<comment type="caution">
    <text evidence="2">The sequence shown here is derived from an EMBL/GenBank/DDBJ whole genome shotgun (WGS) entry which is preliminary data.</text>
</comment>
<evidence type="ECO:0000256" key="1">
    <source>
        <dbReference type="SAM" id="MobiDB-lite"/>
    </source>
</evidence>
<dbReference type="RefSeq" id="WP_205258133.1">
    <property type="nucleotide sequence ID" value="NZ_BAAAPV010000002.1"/>
</dbReference>
<proteinExistence type="predicted"/>
<reference evidence="2" key="1">
    <citation type="submission" date="2021-01" db="EMBL/GenBank/DDBJ databases">
        <title>KCTC 19127 draft genome.</title>
        <authorList>
            <person name="An D."/>
        </authorList>
    </citation>
    <scope>NUCLEOTIDE SEQUENCE</scope>
    <source>
        <strain evidence="2">KCTC 19127</strain>
    </source>
</reference>
<sequence length="61" mass="6557">MTSSSDAVGRQDEDTDDPRAGEQPTHDASGLMPAQEDAALAEVDPERIAEKDAFGRTPDER</sequence>
<name>A0A938YNX2_9ACTN</name>
<feature type="compositionally biased region" description="Basic and acidic residues" evidence="1">
    <location>
        <begin position="9"/>
        <end position="20"/>
    </location>
</feature>
<evidence type="ECO:0000313" key="3">
    <source>
        <dbReference type="Proteomes" id="UP000663801"/>
    </source>
</evidence>
<feature type="compositionally biased region" description="Basic and acidic residues" evidence="1">
    <location>
        <begin position="44"/>
        <end position="61"/>
    </location>
</feature>
<evidence type="ECO:0000313" key="2">
    <source>
        <dbReference type="EMBL" id="MBM9478016.1"/>
    </source>
</evidence>
<dbReference type="EMBL" id="JAERWL010000014">
    <property type="protein sequence ID" value="MBM9478016.1"/>
    <property type="molecule type" value="Genomic_DNA"/>
</dbReference>